<dbReference type="InterPro" id="IPR036259">
    <property type="entry name" value="MFS_trans_sf"/>
</dbReference>
<evidence type="ECO:0000256" key="6">
    <source>
        <dbReference type="SAM" id="Phobius"/>
    </source>
</evidence>
<dbReference type="OrthoDB" id="6638451at2"/>
<evidence type="ECO:0000313" key="8">
    <source>
        <dbReference type="Proteomes" id="UP000029435"/>
    </source>
</evidence>
<dbReference type="InterPro" id="IPR011701">
    <property type="entry name" value="MFS"/>
</dbReference>
<organism evidence="7 8">
    <name type="scientific">Pectobacterium brasiliense</name>
    <dbReference type="NCBI Taxonomy" id="180957"/>
    <lineage>
        <taxon>Bacteria</taxon>
        <taxon>Pseudomonadati</taxon>
        <taxon>Pseudomonadota</taxon>
        <taxon>Gammaproteobacteria</taxon>
        <taxon>Enterobacterales</taxon>
        <taxon>Pectobacteriaceae</taxon>
        <taxon>Pectobacterium</taxon>
    </lineage>
</organism>
<evidence type="ECO:0000256" key="5">
    <source>
        <dbReference type="ARBA" id="ARBA00023136"/>
    </source>
</evidence>
<evidence type="ECO:0000256" key="2">
    <source>
        <dbReference type="ARBA" id="ARBA00022475"/>
    </source>
</evidence>
<dbReference type="SUPFAM" id="SSF103473">
    <property type="entry name" value="MFS general substrate transporter"/>
    <property type="match status" value="1"/>
</dbReference>
<feature type="transmembrane region" description="Helical" evidence="6">
    <location>
        <begin position="344"/>
        <end position="363"/>
    </location>
</feature>
<dbReference type="RefSeq" id="WP_039312404.1">
    <property type="nucleotide sequence ID" value="NZ_JQOD01000001.1"/>
</dbReference>
<evidence type="ECO:0008006" key="9">
    <source>
        <dbReference type="Google" id="ProtNLM"/>
    </source>
</evidence>
<dbReference type="PANTHER" id="PTHR23513:SF6">
    <property type="entry name" value="MAJOR FACILITATOR SUPERFAMILY ASSOCIATED DOMAIN-CONTAINING PROTEIN"/>
    <property type="match status" value="1"/>
</dbReference>
<feature type="transmembrane region" description="Helical" evidence="6">
    <location>
        <begin position="279"/>
        <end position="297"/>
    </location>
</feature>
<evidence type="ECO:0000313" key="7">
    <source>
        <dbReference type="EMBL" id="KGA35782.1"/>
    </source>
</evidence>
<keyword evidence="3 6" id="KW-0812">Transmembrane</keyword>
<comment type="subcellular location">
    <subcellularLocation>
        <location evidence="1">Cell membrane</location>
        <topology evidence="1">Multi-pass membrane protein</topology>
    </subcellularLocation>
</comment>
<comment type="caution">
    <text evidence="7">The sequence shown here is derived from an EMBL/GenBank/DDBJ whole genome shotgun (WGS) entry which is preliminary data.</text>
</comment>
<dbReference type="Proteomes" id="UP000029435">
    <property type="component" value="Unassembled WGS sequence"/>
</dbReference>
<proteinExistence type="predicted"/>
<evidence type="ECO:0000256" key="1">
    <source>
        <dbReference type="ARBA" id="ARBA00004651"/>
    </source>
</evidence>
<dbReference type="EMBL" id="JQOD01000001">
    <property type="protein sequence ID" value="KGA35782.1"/>
    <property type="molecule type" value="Genomic_DNA"/>
</dbReference>
<gene>
    <name evidence="7" type="ORF">KU74_04725</name>
</gene>
<dbReference type="Gene3D" id="1.20.1250.20">
    <property type="entry name" value="MFS general substrate transporter like domains"/>
    <property type="match status" value="1"/>
</dbReference>
<dbReference type="Pfam" id="PF07690">
    <property type="entry name" value="MFS_1"/>
    <property type="match status" value="1"/>
</dbReference>
<feature type="transmembrane region" description="Helical" evidence="6">
    <location>
        <begin position="28"/>
        <end position="54"/>
    </location>
</feature>
<sequence length="399" mass="44185">MNNIFGFFIGSSALSLLGIEVFHITLPLLVLALGFSPIEVSWCIFSFFLPVIIVKVASSTFIEKGSKIKTLKIGEFGRLFIAFSLALILFLSKELNLVFIVSISFFFGVFTVFTEVAEPVVLKSLLNNKQSTSALSTYEIRTRSVQLLAPVLCGFLISINLFTPYLIVGIISIFSLFLLSKIKIQESLSKDKNKIYLKDDVSYAIKWLKKNKLFSLMIMLTSINNLLHPVLYLSVIFSLSEKNAGFEVTGLILSGLGVGGIVGSLMSKKLIDNIPLRTIVLYVNIFRVAIFSGFIIIDSPIGIFSLFVLKAILGGVWNVSYNIFTIKEMPLELAARISAISGTLIKLSAGAGSLGAGYMLSLMGIETTIIVLVIFTLFMLLFSFMYKDEYTRFERECSK</sequence>
<protein>
    <recommendedName>
        <fullName evidence="9">MFS transporter</fullName>
    </recommendedName>
</protein>
<keyword evidence="5 6" id="KW-0472">Membrane</keyword>
<evidence type="ECO:0000256" key="4">
    <source>
        <dbReference type="ARBA" id="ARBA00022989"/>
    </source>
</evidence>
<feature type="transmembrane region" description="Helical" evidence="6">
    <location>
        <begin position="369"/>
        <end position="386"/>
    </location>
</feature>
<feature type="transmembrane region" description="Helical" evidence="6">
    <location>
        <begin position="303"/>
        <end position="324"/>
    </location>
</feature>
<accession>A0A0M2F6I8</accession>
<keyword evidence="4 6" id="KW-1133">Transmembrane helix</keyword>
<feature type="transmembrane region" description="Helical" evidence="6">
    <location>
        <begin position="213"/>
        <end position="236"/>
    </location>
</feature>
<name>A0A0M2F6I8_9GAMM</name>
<dbReference type="AlphaFoldDB" id="A0A0M2F6I8"/>
<dbReference type="CDD" id="cd06173">
    <property type="entry name" value="MFS_MefA_like"/>
    <property type="match status" value="1"/>
</dbReference>
<evidence type="ECO:0000256" key="3">
    <source>
        <dbReference type="ARBA" id="ARBA00022692"/>
    </source>
</evidence>
<reference evidence="7 8" key="1">
    <citation type="submission" date="2014-08" db="EMBL/GenBank/DDBJ databases">
        <title>Genome sequences of NCPPB Pectobacterium isolates.</title>
        <authorList>
            <person name="Glover R.H."/>
            <person name="Sapp M."/>
            <person name="Elphinstone J."/>
        </authorList>
    </citation>
    <scope>NUCLEOTIDE SEQUENCE [LARGE SCALE GENOMIC DNA]</scope>
    <source>
        <strain evidence="7 8">LMG 21372</strain>
    </source>
</reference>
<feature type="transmembrane region" description="Helical" evidence="6">
    <location>
        <begin position="165"/>
        <end position="184"/>
    </location>
</feature>
<feature type="transmembrane region" description="Helical" evidence="6">
    <location>
        <begin position="248"/>
        <end position="267"/>
    </location>
</feature>
<keyword evidence="2" id="KW-1003">Cell membrane</keyword>
<dbReference type="GO" id="GO:0022857">
    <property type="term" value="F:transmembrane transporter activity"/>
    <property type="evidence" value="ECO:0007669"/>
    <property type="project" value="InterPro"/>
</dbReference>
<dbReference type="GO" id="GO:0005886">
    <property type="term" value="C:plasma membrane"/>
    <property type="evidence" value="ECO:0007669"/>
    <property type="project" value="UniProtKB-SubCell"/>
</dbReference>
<dbReference type="PANTHER" id="PTHR23513">
    <property type="entry name" value="INTEGRAL MEMBRANE EFFLUX PROTEIN-RELATED"/>
    <property type="match status" value="1"/>
</dbReference>
<feature type="transmembrane region" description="Helical" evidence="6">
    <location>
        <begin position="97"/>
        <end position="122"/>
    </location>
</feature>